<name>A0ABR1DZS0_NECAM</name>
<sequence length="690" mass="75446">MRFPATSSIATRHPCVPSPPFVENPFRRPDEQFISFDESQAGRSSKAFRIVNADSTTMSVGQAPIFVTTISTQPFPGRSANSFNSRAEANSNKTDSLERKDRVEETGFRQFLFTLTVALLVMIILITLVFLFTGSTYGVPFVNNVPFDWPPPSNSVEGRFQKAAVTTDHGICSQIGGSTLKKGGNAVDAAIAVMFCLGVTNPQSSGLGGGFLMTIYNKTEGRCIAIDARETAPAAAHRDMFRNDSDGSKYGFKSAGTPGELAGYWHAFTNYGSARLCQNGVPVSEYLDNVMKVKERHFRLFPSMKAWINPATNSTYKAGDLLPRPKLAETLITIANSDDPVKLFYHGTMAETIAREMAEGGGIITQQDLASYKPIVYDQLTNHHFRGDLVMCGGPPPSSFAVTQLIVSLMSALYPDGHKTDILSDPKAIHHFIESMKFAYAQRTLLGDVSFVPSAMHLAKNMTTKEYTKWIVARMKDIAQPSSYYGGINQTHVPDHGTSQVSVLDEYGNGVSATTTINRWFGAAVESEAYGIVWNDEMDDFSTPGMANGFGFAPSETNFIQPGKRPMSSMSPMVIFDEKTKEPRMVIGGSGGSKIISAVAKAIVRPLIFGETIKQAIDSPMLHNQFTPDIAQIDDSFPKELKSVLEWKFGQKFRNTTGFEGIVQGITKGQDGIRACGDFRRKTIQKPSGN</sequence>
<proteinExistence type="predicted"/>
<dbReference type="SUPFAM" id="SSF56235">
    <property type="entry name" value="N-terminal nucleophile aminohydrolases (Ntn hydrolases)"/>
    <property type="match status" value="1"/>
</dbReference>
<dbReference type="Gene3D" id="1.10.246.130">
    <property type="match status" value="1"/>
</dbReference>
<keyword evidence="4" id="KW-1185">Reference proteome</keyword>
<keyword evidence="2" id="KW-1133">Transmembrane helix</keyword>
<gene>
    <name evidence="3" type="primary">Necator_chrV.g19159</name>
    <name evidence="3" type="ORF">RB195_014367</name>
</gene>
<dbReference type="PRINTS" id="PR01210">
    <property type="entry name" value="GGTRANSPTASE"/>
</dbReference>
<comment type="caution">
    <text evidence="3">The sequence shown here is derived from an EMBL/GenBank/DDBJ whole genome shotgun (WGS) entry which is preliminary data.</text>
</comment>
<feature type="region of interest" description="Disordered" evidence="1">
    <location>
        <begin position="77"/>
        <end position="99"/>
    </location>
</feature>
<dbReference type="PANTHER" id="PTHR11686">
    <property type="entry name" value="GAMMA GLUTAMYL TRANSPEPTIDASE"/>
    <property type="match status" value="1"/>
</dbReference>
<dbReference type="InterPro" id="IPR029055">
    <property type="entry name" value="Ntn_hydrolases_N"/>
</dbReference>
<organism evidence="3 4">
    <name type="scientific">Necator americanus</name>
    <name type="common">Human hookworm</name>
    <dbReference type="NCBI Taxonomy" id="51031"/>
    <lineage>
        <taxon>Eukaryota</taxon>
        <taxon>Metazoa</taxon>
        <taxon>Ecdysozoa</taxon>
        <taxon>Nematoda</taxon>
        <taxon>Chromadorea</taxon>
        <taxon>Rhabditida</taxon>
        <taxon>Rhabditina</taxon>
        <taxon>Rhabditomorpha</taxon>
        <taxon>Strongyloidea</taxon>
        <taxon>Ancylostomatidae</taxon>
        <taxon>Bunostominae</taxon>
        <taxon>Necator</taxon>
    </lineage>
</organism>
<feature type="transmembrane region" description="Helical" evidence="2">
    <location>
        <begin position="111"/>
        <end position="132"/>
    </location>
</feature>
<feature type="compositionally biased region" description="Polar residues" evidence="1">
    <location>
        <begin position="77"/>
        <end position="94"/>
    </location>
</feature>
<accession>A0ABR1DZS0</accession>
<dbReference type="Proteomes" id="UP001303046">
    <property type="component" value="Unassembled WGS sequence"/>
</dbReference>
<dbReference type="Pfam" id="PF01019">
    <property type="entry name" value="G_glu_transpept"/>
    <property type="match status" value="1"/>
</dbReference>
<evidence type="ECO:0008006" key="5">
    <source>
        <dbReference type="Google" id="ProtNLM"/>
    </source>
</evidence>
<dbReference type="InterPro" id="IPR043137">
    <property type="entry name" value="GGT_ssub_C"/>
</dbReference>
<evidence type="ECO:0000313" key="4">
    <source>
        <dbReference type="Proteomes" id="UP001303046"/>
    </source>
</evidence>
<dbReference type="EMBL" id="JAVFWL010000005">
    <property type="protein sequence ID" value="KAK6755932.1"/>
    <property type="molecule type" value="Genomic_DNA"/>
</dbReference>
<dbReference type="InterPro" id="IPR000101">
    <property type="entry name" value="GGT_peptidase"/>
</dbReference>
<reference evidence="3 4" key="1">
    <citation type="submission" date="2023-08" db="EMBL/GenBank/DDBJ databases">
        <title>A Necator americanus chromosomal reference genome.</title>
        <authorList>
            <person name="Ilik V."/>
            <person name="Petrzelkova K.J."/>
            <person name="Pardy F."/>
            <person name="Fuh T."/>
            <person name="Niatou-Singa F.S."/>
            <person name="Gouil Q."/>
            <person name="Baker L."/>
            <person name="Ritchie M.E."/>
            <person name="Jex A.R."/>
            <person name="Gazzola D."/>
            <person name="Li H."/>
            <person name="Toshio Fujiwara R."/>
            <person name="Zhan B."/>
            <person name="Aroian R.V."/>
            <person name="Pafco B."/>
            <person name="Schwarz E.M."/>
        </authorList>
    </citation>
    <scope>NUCLEOTIDE SEQUENCE [LARGE SCALE GENOMIC DNA]</scope>
    <source>
        <strain evidence="3 4">Aroian</strain>
        <tissue evidence="3">Whole animal</tissue>
    </source>
</reference>
<feature type="compositionally biased region" description="Polar residues" evidence="1">
    <location>
        <begin position="1"/>
        <end position="10"/>
    </location>
</feature>
<evidence type="ECO:0000256" key="2">
    <source>
        <dbReference type="SAM" id="Phobius"/>
    </source>
</evidence>
<feature type="region of interest" description="Disordered" evidence="1">
    <location>
        <begin position="1"/>
        <end position="22"/>
    </location>
</feature>
<dbReference type="Gene3D" id="3.60.20.40">
    <property type="match status" value="1"/>
</dbReference>
<keyword evidence="2" id="KW-0812">Transmembrane</keyword>
<dbReference type="PANTHER" id="PTHR11686:SF17">
    <property type="entry name" value="GAMMA-GLUTAMYLTRANSPEPTIDASE 1"/>
    <property type="match status" value="1"/>
</dbReference>
<keyword evidence="2" id="KW-0472">Membrane</keyword>
<dbReference type="InterPro" id="IPR043138">
    <property type="entry name" value="GGT_lsub"/>
</dbReference>
<protein>
    <recommendedName>
        <fullName evidence="5">Gamma-glutamyltransferase</fullName>
    </recommendedName>
</protein>
<evidence type="ECO:0000256" key="1">
    <source>
        <dbReference type="SAM" id="MobiDB-lite"/>
    </source>
</evidence>
<evidence type="ECO:0000313" key="3">
    <source>
        <dbReference type="EMBL" id="KAK6755932.1"/>
    </source>
</evidence>